<dbReference type="CDD" id="cd16470">
    <property type="entry name" value="RING-H2_RNF25"/>
    <property type="match status" value="1"/>
</dbReference>
<evidence type="ECO:0000259" key="6">
    <source>
        <dbReference type="PROSITE" id="PS50089"/>
    </source>
</evidence>
<dbReference type="AlphaFoldDB" id="V9L3L8"/>
<dbReference type="GO" id="GO:0005634">
    <property type="term" value="C:nucleus"/>
    <property type="evidence" value="ECO:0007669"/>
    <property type="project" value="TreeGrafter"/>
</dbReference>
<evidence type="ECO:0000256" key="4">
    <source>
        <dbReference type="PROSITE-ProRule" id="PRU00175"/>
    </source>
</evidence>
<dbReference type="SMART" id="SM00184">
    <property type="entry name" value="RING"/>
    <property type="match status" value="1"/>
</dbReference>
<dbReference type="GO" id="GO:0061630">
    <property type="term" value="F:ubiquitin protein ligase activity"/>
    <property type="evidence" value="ECO:0007669"/>
    <property type="project" value="InterPro"/>
</dbReference>
<keyword evidence="3" id="KW-0862">Zinc</keyword>
<feature type="compositionally biased region" description="Gly residues" evidence="5">
    <location>
        <begin position="357"/>
        <end position="368"/>
    </location>
</feature>
<keyword evidence="1" id="KW-0479">Metal-binding</keyword>
<keyword evidence="2 4" id="KW-0863">Zinc-finger</keyword>
<accession>V9L3L8</accession>
<dbReference type="InterPro" id="IPR013083">
    <property type="entry name" value="Znf_RING/FYVE/PHD"/>
</dbReference>
<dbReference type="InterPro" id="IPR039133">
    <property type="entry name" value="RNF25"/>
</dbReference>
<dbReference type="SUPFAM" id="SSF57850">
    <property type="entry name" value="RING/U-box"/>
    <property type="match status" value="1"/>
</dbReference>
<dbReference type="GO" id="GO:0016567">
    <property type="term" value="P:protein ubiquitination"/>
    <property type="evidence" value="ECO:0007669"/>
    <property type="project" value="TreeGrafter"/>
</dbReference>
<feature type="region of interest" description="Disordered" evidence="5">
    <location>
        <begin position="252"/>
        <end position="382"/>
    </location>
</feature>
<evidence type="ECO:0000256" key="3">
    <source>
        <dbReference type="ARBA" id="ARBA00022833"/>
    </source>
</evidence>
<dbReference type="SUPFAM" id="SSF54495">
    <property type="entry name" value="UBC-like"/>
    <property type="match status" value="1"/>
</dbReference>
<evidence type="ECO:0000256" key="5">
    <source>
        <dbReference type="SAM" id="MobiDB-lite"/>
    </source>
</evidence>
<dbReference type="PANTHER" id="PTHR13198">
    <property type="entry name" value="RING FINGER PROTEIN 25"/>
    <property type="match status" value="1"/>
</dbReference>
<feature type="non-terminal residue" evidence="8">
    <location>
        <position position="1"/>
    </location>
</feature>
<dbReference type="PROSITE" id="PS50089">
    <property type="entry name" value="ZF_RING_2"/>
    <property type="match status" value="1"/>
</dbReference>
<protein>
    <submittedName>
        <fullName evidence="8">E3 ubiquitin-protein ligase RNF25</fullName>
    </submittedName>
</protein>
<sequence>ERGREREKGERERESVVSEIDVLKSIYTDEIHVSRRLSQWELKVTLHPATADDINVQYVRVTLLLSLSAQYPDTSPTISVQNARGLSDEQIHSLEDVLAMLAETNVGSPVLYQLIEKTKEMLTENNVPQCQCVICLYRFRDGDAITKTLCYHYFHCRCLARYIQHRHTDTTPQEKVMCPVCREPLTYDLTDLLSAPLPSHPEEVYKPDPGELRRRNDLEQIYERQRARGGIIDLTVESNRYFISIAEPVAGLSSEEDVASPFPGTPAGGATGNSAAPGAGETGKTGPPHGAEPGKPGRPRRGKPGTPAGGEAGKPGTPAFGKPGSPAGGQAGKPGAPDLGKPGTPEEAGRASDSAGPGSGTAPGGGAGNPVTPPVGNTGNVS</sequence>
<organism evidence="8">
    <name type="scientific">Callorhinchus milii</name>
    <name type="common">Ghost shark</name>
    <dbReference type="NCBI Taxonomy" id="7868"/>
    <lineage>
        <taxon>Eukaryota</taxon>
        <taxon>Metazoa</taxon>
        <taxon>Chordata</taxon>
        <taxon>Craniata</taxon>
        <taxon>Vertebrata</taxon>
        <taxon>Chondrichthyes</taxon>
        <taxon>Holocephali</taxon>
        <taxon>Chimaeriformes</taxon>
        <taxon>Callorhinchidae</taxon>
        <taxon>Callorhinchus</taxon>
    </lineage>
</organism>
<dbReference type="PANTHER" id="PTHR13198:SF4">
    <property type="entry name" value="E3 UBIQUITIN-PROTEIN LIGASE RNF25"/>
    <property type="match status" value="1"/>
</dbReference>
<dbReference type="InterPro" id="IPR006575">
    <property type="entry name" value="RWD_dom"/>
</dbReference>
<dbReference type="Pfam" id="PF05773">
    <property type="entry name" value="RWD"/>
    <property type="match status" value="1"/>
</dbReference>
<dbReference type="Pfam" id="PF13639">
    <property type="entry name" value="zf-RING_2"/>
    <property type="match status" value="1"/>
</dbReference>
<dbReference type="GO" id="GO:0008270">
    <property type="term" value="F:zinc ion binding"/>
    <property type="evidence" value="ECO:0007669"/>
    <property type="project" value="UniProtKB-KW"/>
</dbReference>
<feature type="non-terminal residue" evidence="8">
    <location>
        <position position="382"/>
    </location>
</feature>
<proteinExistence type="evidence at transcript level"/>
<dbReference type="Gene3D" id="3.30.40.10">
    <property type="entry name" value="Zinc/RING finger domain, C3HC4 (zinc finger)"/>
    <property type="match status" value="1"/>
</dbReference>
<evidence type="ECO:0000259" key="7">
    <source>
        <dbReference type="PROSITE" id="PS50908"/>
    </source>
</evidence>
<dbReference type="InterPro" id="IPR016135">
    <property type="entry name" value="UBQ-conjugating_enzyme/RWD"/>
</dbReference>
<evidence type="ECO:0000256" key="1">
    <source>
        <dbReference type="ARBA" id="ARBA00022723"/>
    </source>
</evidence>
<name>V9L3L8_CALMI</name>
<dbReference type="SMART" id="SM00591">
    <property type="entry name" value="RWD"/>
    <property type="match status" value="1"/>
</dbReference>
<feature type="domain" description="RWD" evidence="7">
    <location>
        <begin position="18"/>
        <end position="125"/>
    </location>
</feature>
<evidence type="ECO:0000256" key="2">
    <source>
        <dbReference type="ARBA" id="ARBA00022771"/>
    </source>
</evidence>
<dbReference type="InterPro" id="IPR001841">
    <property type="entry name" value="Znf_RING"/>
</dbReference>
<dbReference type="CDD" id="cd23818">
    <property type="entry name" value="RWD_RNF25"/>
    <property type="match status" value="1"/>
</dbReference>
<feature type="domain" description="RING-type" evidence="6">
    <location>
        <begin position="132"/>
        <end position="182"/>
    </location>
</feature>
<reference evidence="8" key="1">
    <citation type="journal article" date="2014" name="Nature">
        <title>Elephant shark genome provides unique insights into gnathostome evolution.</title>
        <authorList>
            <consortium name="International Elephant Shark Genome Sequencing Consortium"/>
            <person name="Venkatesh B."/>
            <person name="Lee A.P."/>
            <person name="Ravi V."/>
            <person name="Maurya A.K."/>
            <person name="Lian M.M."/>
            <person name="Swann J.B."/>
            <person name="Ohta Y."/>
            <person name="Flajnik M.F."/>
            <person name="Sutoh Y."/>
            <person name="Kasahara M."/>
            <person name="Hoon S."/>
            <person name="Gangu V."/>
            <person name="Roy S.W."/>
            <person name="Irimia M."/>
            <person name="Korzh V."/>
            <person name="Kondrychyn I."/>
            <person name="Lim Z.W."/>
            <person name="Tay B.H."/>
            <person name="Tohari S."/>
            <person name="Kong K.W."/>
            <person name="Ho S."/>
            <person name="Lorente-Galdos B."/>
            <person name="Quilez J."/>
            <person name="Marques-Bonet T."/>
            <person name="Raney B.J."/>
            <person name="Ingham P.W."/>
            <person name="Tay A."/>
            <person name="Hillier L.W."/>
            <person name="Minx P."/>
            <person name="Boehm T."/>
            <person name="Wilson R.K."/>
            <person name="Brenner S."/>
            <person name="Warren W.C."/>
        </authorList>
    </citation>
    <scope>NUCLEOTIDE SEQUENCE</scope>
    <source>
        <tissue evidence="8">Brain</tissue>
    </source>
</reference>
<dbReference type="FunFam" id="3.10.110.10:FF:000052">
    <property type="entry name" value="Putative e3 ubiquitin-protein ligase rnf25"/>
    <property type="match status" value="1"/>
</dbReference>
<dbReference type="PROSITE" id="PS50908">
    <property type="entry name" value="RWD"/>
    <property type="match status" value="1"/>
</dbReference>
<dbReference type="EMBL" id="JW873449">
    <property type="protein sequence ID" value="AFP05966.1"/>
    <property type="molecule type" value="mRNA"/>
</dbReference>
<dbReference type="Gene3D" id="3.10.110.10">
    <property type="entry name" value="Ubiquitin Conjugating Enzyme"/>
    <property type="match status" value="1"/>
</dbReference>
<evidence type="ECO:0000313" key="8">
    <source>
        <dbReference type="EMBL" id="AFP05966.1"/>
    </source>
</evidence>